<gene>
    <name evidence="1" type="ORF">AVDCRST_MAG63-2996</name>
</gene>
<name>A0A6J4J8M2_9BACT</name>
<dbReference type="AlphaFoldDB" id="A0A6J4J8M2"/>
<sequence length="118" mass="12407">MWRAPTLADTFSHLARALRTAALSLYPTSDRSAEGPVAPWQPAQYFLTSGATSRSNVTRAGAAFAGFFGRAGAEVAAVISSARGTADASTSSIGRTFLLRITIFLIGGPSEKQEAWVN</sequence>
<evidence type="ECO:0000313" key="1">
    <source>
        <dbReference type="EMBL" id="CAA9271392.1"/>
    </source>
</evidence>
<protein>
    <submittedName>
        <fullName evidence="1">Uncharacterized protein</fullName>
    </submittedName>
</protein>
<accession>A0A6J4J8M2</accession>
<organism evidence="1">
    <name type="scientific">uncultured Armatimonadetes bacterium</name>
    <dbReference type="NCBI Taxonomy" id="157466"/>
    <lineage>
        <taxon>Bacteria</taxon>
        <taxon>Bacillati</taxon>
        <taxon>Armatimonadota</taxon>
        <taxon>environmental samples</taxon>
    </lineage>
</organism>
<proteinExistence type="predicted"/>
<dbReference type="EMBL" id="CADCTO010000387">
    <property type="protein sequence ID" value="CAA9271392.1"/>
    <property type="molecule type" value="Genomic_DNA"/>
</dbReference>
<reference evidence="1" key="1">
    <citation type="submission" date="2020-02" db="EMBL/GenBank/DDBJ databases">
        <authorList>
            <person name="Meier V. D."/>
        </authorList>
    </citation>
    <scope>NUCLEOTIDE SEQUENCE</scope>
    <source>
        <strain evidence="1">AVDCRST_MAG63</strain>
    </source>
</reference>